<comment type="caution">
    <text evidence="1">The sequence shown here is derived from an EMBL/GenBank/DDBJ whole genome shotgun (WGS) entry which is preliminary data.</text>
</comment>
<accession>A0A7V8VCS8</accession>
<organism evidence="1 2">
    <name type="scientific">Thermogemmata fonticola</name>
    <dbReference type="NCBI Taxonomy" id="2755323"/>
    <lineage>
        <taxon>Bacteria</taxon>
        <taxon>Pseudomonadati</taxon>
        <taxon>Planctomycetota</taxon>
        <taxon>Planctomycetia</taxon>
        <taxon>Gemmatales</taxon>
        <taxon>Gemmataceae</taxon>
        <taxon>Thermogemmata</taxon>
    </lineage>
</organism>
<dbReference type="EMBL" id="JACEFB010000002">
    <property type="protein sequence ID" value="MBA2225615.1"/>
    <property type="molecule type" value="Genomic_DNA"/>
</dbReference>
<gene>
    <name evidence="1" type="ORF">H0921_05495</name>
</gene>
<reference evidence="1 2" key="1">
    <citation type="submission" date="2020-07" db="EMBL/GenBank/DDBJ databases">
        <title>Thermogemmata thermophila gen. nov., sp. nov., a novel moderate thermophilic planctomycete from a Kamchatka hot spring.</title>
        <authorList>
            <person name="Elcheninov A.G."/>
            <person name="Podosokorskaya O.A."/>
            <person name="Kovaleva O.L."/>
            <person name="Novikov A."/>
            <person name="Bonch-Osmolovskaya E.A."/>
            <person name="Toshchakov S.V."/>
            <person name="Kublanov I.V."/>
        </authorList>
    </citation>
    <scope>NUCLEOTIDE SEQUENCE [LARGE SCALE GENOMIC DNA]</scope>
    <source>
        <strain evidence="1 2">2918</strain>
    </source>
</reference>
<evidence type="ECO:0000313" key="1">
    <source>
        <dbReference type="EMBL" id="MBA2225615.1"/>
    </source>
</evidence>
<dbReference type="RefSeq" id="WP_194537025.1">
    <property type="nucleotide sequence ID" value="NZ_JACEFB010000002.1"/>
</dbReference>
<name>A0A7V8VCS8_9BACT</name>
<dbReference type="Proteomes" id="UP000542342">
    <property type="component" value="Unassembled WGS sequence"/>
</dbReference>
<dbReference type="AlphaFoldDB" id="A0A7V8VCS8"/>
<evidence type="ECO:0000313" key="2">
    <source>
        <dbReference type="Proteomes" id="UP000542342"/>
    </source>
</evidence>
<keyword evidence="2" id="KW-1185">Reference proteome</keyword>
<sequence>MEACIFRACRVIIVRAGIPARPKMFANLRSSRATELIQEFPPYVVTSWLGHTPALAEAHY</sequence>
<protein>
    <submittedName>
        <fullName evidence="1">Uncharacterized protein</fullName>
    </submittedName>
</protein>
<proteinExistence type="predicted"/>